<comment type="caution">
    <text evidence="1">The sequence shown here is derived from an EMBL/GenBank/DDBJ whole genome shotgun (WGS) entry which is preliminary data.</text>
</comment>
<dbReference type="RefSeq" id="WP_185765642.1">
    <property type="nucleotide sequence ID" value="NZ_RIBP01000004.1"/>
</dbReference>
<organism evidence="1 2">
    <name type="scientific">Niallia circulans</name>
    <name type="common">Bacillus circulans</name>
    <dbReference type="NCBI Taxonomy" id="1397"/>
    <lineage>
        <taxon>Bacteria</taxon>
        <taxon>Bacillati</taxon>
        <taxon>Bacillota</taxon>
        <taxon>Bacilli</taxon>
        <taxon>Bacillales</taxon>
        <taxon>Bacillaceae</taxon>
        <taxon>Niallia</taxon>
    </lineage>
</organism>
<reference evidence="2" key="1">
    <citation type="submission" date="2018-10" db="EMBL/GenBank/DDBJ databases">
        <title>FDA dAtabase for Regulatory Grade micrObial Sequences (FDA-ARGOS): Supporting development and validation of Infectious Disease Dx tests.</title>
        <authorList>
            <person name="Minogue T."/>
            <person name="Wolcott M."/>
            <person name="Wasieloski L."/>
            <person name="Aguilar W."/>
            <person name="Moore D."/>
            <person name="Tallon L."/>
            <person name="Sadzewicz L."/>
            <person name="Sengamalay N."/>
            <person name="Ott S."/>
            <person name="Godinez A."/>
            <person name="Nagaraj S."/>
            <person name="Vavikolanu K."/>
            <person name="Vyas G."/>
            <person name="Nadendla S."/>
            <person name="George J."/>
            <person name="Sichtig H."/>
        </authorList>
    </citation>
    <scope>NUCLEOTIDE SEQUENCE [LARGE SCALE GENOMIC DNA]</scope>
    <source>
        <strain evidence="2">FDAARGOS_343</strain>
    </source>
</reference>
<dbReference type="Pfam" id="PF09388">
    <property type="entry name" value="SpoOE-like"/>
    <property type="match status" value="1"/>
</dbReference>
<name>A0A553SJW2_NIACI</name>
<dbReference type="InterPro" id="IPR036638">
    <property type="entry name" value="HLH_DNA-bd_sf"/>
</dbReference>
<gene>
    <name evidence="1" type="ORF">CEQ21_17625</name>
</gene>
<dbReference type="Proteomes" id="UP000319837">
    <property type="component" value="Unassembled WGS sequence"/>
</dbReference>
<dbReference type="InterPro" id="IPR037208">
    <property type="entry name" value="Spo0E-like_sf"/>
</dbReference>
<dbReference type="EMBL" id="RIBP01000004">
    <property type="protein sequence ID" value="TRZ37276.1"/>
    <property type="molecule type" value="Genomic_DNA"/>
</dbReference>
<accession>A0A553SJW2</accession>
<dbReference type="Gene3D" id="4.10.280.10">
    <property type="entry name" value="Helix-loop-helix DNA-binding domain"/>
    <property type="match status" value="1"/>
</dbReference>
<dbReference type="GO" id="GO:0046983">
    <property type="term" value="F:protein dimerization activity"/>
    <property type="evidence" value="ECO:0007669"/>
    <property type="project" value="InterPro"/>
</dbReference>
<protein>
    <submittedName>
        <fullName evidence="1">Aspartyl-phosphate phosphatase Spo0E family protein</fullName>
    </submittedName>
</protein>
<dbReference type="AlphaFoldDB" id="A0A553SJW2"/>
<dbReference type="InterPro" id="IPR018540">
    <property type="entry name" value="Spo0E-like"/>
</dbReference>
<proteinExistence type="predicted"/>
<sequence>MTIHLNEQIEKLRENMISTGMTKGFTSEETILLSKRLDNLMNIQMLFRHGTMLHRNRQYRK</sequence>
<evidence type="ECO:0000313" key="1">
    <source>
        <dbReference type="EMBL" id="TRZ37276.1"/>
    </source>
</evidence>
<evidence type="ECO:0000313" key="2">
    <source>
        <dbReference type="Proteomes" id="UP000319837"/>
    </source>
</evidence>
<dbReference type="SUPFAM" id="SSF140500">
    <property type="entry name" value="BAS1536-like"/>
    <property type="match status" value="1"/>
</dbReference>
<dbReference type="GO" id="GO:0043937">
    <property type="term" value="P:regulation of sporulation"/>
    <property type="evidence" value="ECO:0007669"/>
    <property type="project" value="InterPro"/>
</dbReference>